<evidence type="ECO:0000256" key="1">
    <source>
        <dbReference type="SAM" id="SignalP"/>
    </source>
</evidence>
<keyword evidence="1" id="KW-0732">Signal</keyword>
<feature type="signal peptide" evidence="1">
    <location>
        <begin position="1"/>
        <end position="18"/>
    </location>
</feature>
<sequence>MKFLVVLGLVCALGLSQAQMNYGMGMGMGFGMGMKTPFAGMLPGQFFQTVVLQSEAGKLLLSPDLPEDLRQRVLDTVTLAEEGFANCSAPGALPWMQIRCSAFQLQKSKNELKAIENEALLRAQAQANEAATNVV</sequence>
<name>A0A1L8EBM4_HAEIR</name>
<evidence type="ECO:0000313" key="2">
    <source>
        <dbReference type="EMBL" id="JAV16064.1"/>
    </source>
</evidence>
<proteinExistence type="predicted"/>
<organism evidence="2">
    <name type="scientific">Haematobia irritans</name>
    <name type="common">Horn fly</name>
    <name type="synonym">Conops irritans</name>
    <dbReference type="NCBI Taxonomy" id="7368"/>
    <lineage>
        <taxon>Eukaryota</taxon>
        <taxon>Metazoa</taxon>
        <taxon>Ecdysozoa</taxon>
        <taxon>Arthropoda</taxon>
        <taxon>Hexapoda</taxon>
        <taxon>Insecta</taxon>
        <taxon>Pterygota</taxon>
        <taxon>Neoptera</taxon>
        <taxon>Endopterygota</taxon>
        <taxon>Diptera</taxon>
        <taxon>Brachycera</taxon>
        <taxon>Muscomorpha</taxon>
        <taxon>Muscoidea</taxon>
        <taxon>Muscidae</taxon>
        <taxon>Haematobia</taxon>
    </lineage>
</organism>
<accession>A0A1L8EBM4</accession>
<dbReference type="AlphaFoldDB" id="A0A1L8EBM4"/>
<dbReference type="EMBL" id="GFDG01002735">
    <property type="protein sequence ID" value="JAV16064.1"/>
    <property type="molecule type" value="Transcribed_RNA"/>
</dbReference>
<feature type="chain" id="PRO_5012499184" evidence="1">
    <location>
        <begin position="19"/>
        <end position="135"/>
    </location>
</feature>
<reference evidence="2" key="1">
    <citation type="submission" date="2017-01" db="EMBL/GenBank/DDBJ databases">
        <title>An insight into the sialome and mialome of the horn fly, Haematobia irritans.</title>
        <authorList>
            <person name="Breijo M."/>
            <person name="Boiani M."/>
            <person name="Ures X."/>
            <person name="Rocha S."/>
            <person name="Sequeira M."/>
            <person name="Ribeiro J.M."/>
        </authorList>
    </citation>
    <scope>NUCLEOTIDE SEQUENCE</scope>
</reference>
<protein>
    <submittedName>
        <fullName evidence="2">Putative secreted protein</fullName>
    </submittedName>
</protein>